<proteinExistence type="predicted"/>
<evidence type="ECO:0000313" key="2">
    <source>
        <dbReference type="Proteomes" id="UP000198706"/>
    </source>
</evidence>
<reference evidence="1 2" key="1">
    <citation type="submission" date="2016-10" db="EMBL/GenBank/DDBJ databases">
        <authorList>
            <person name="de Groot N.N."/>
        </authorList>
    </citation>
    <scope>NUCLEOTIDE SEQUENCE [LARGE SCALE GENOMIC DNA]</scope>
    <source>
        <strain evidence="1 2">JCM 21544</strain>
    </source>
</reference>
<evidence type="ECO:0000313" key="1">
    <source>
        <dbReference type="EMBL" id="SDJ59720.1"/>
    </source>
</evidence>
<sequence>MSWNTEDNKQERGKIDQMFVSLTEEWEVKQFVDTYLTRRGGALTDANRNIIIKHMKSYPGKAPIKRDDLNAHLDNIITVKPA</sequence>
<dbReference type="Proteomes" id="UP000198706">
    <property type="component" value="Unassembled WGS sequence"/>
</dbReference>
<name>A0A1G8V3H9_9PSED</name>
<dbReference type="EMBL" id="FNFD01000002">
    <property type="protein sequence ID" value="SDJ59720.1"/>
    <property type="molecule type" value="Genomic_DNA"/>
</dbReference>
<gene>
    <name evidence="1" type="ORF">SAMN05216186_10261</name>
</gene>
<dbReference type="RefSeq" id="WP_084336839.1">
    <property type="nucleotide sequence ID" value="NZ_FNFD01000002.1"/>
</dbReference>
<dbReference type="AlphaFoldDB" id="A0A1G8V3H9"/>
<accession>A0A1G8V3H9</accession>
<organism evidence="1 2">
    <name type="scientific">Pseudomonas indica</name>
    <dbReference type="NCBI Taxonomy" id="137658"/>
    <lineage>
        <taxon>Bacteria</taxon>
        <taxon>Pseudomonadati</taxon>
        <taxon>Pseudomonadota</taxon>
        <taxon>Gammaproteobacteria</taxon>
        <taxon>Pseudomonadales</taxon>
        <taxon>Pseudomonadaceae</taxon>
        <taxon>Pseudomonas</taxon>
    </lineage>
</organism>
<keyword evidence="2" id="KW-1185">Reference proteome</keyword>
<protein>
    <submittedName>
        <fullName evidence="1">Uncharacterized protein</fullName>
    </submittedName>
</protein>
<dbReference type="STRING" id="137658.SAMN05216186_10261"/>